<evidence type="ECO:0000256" key="7">
    <source>
        <dbReference type="ARBA" id="ARBA00053241"/>
    </source>
</evidence>
<feature type="binding site" evidence="11">
    <location>
        <position position="270"/>
    </location>
    <ligand>
        <name>NAD(+)</name>
        <dbReference type="ChEBI" id="CHEBI:57540"/>
    </ligand>
</feature>
<dbReference type="SUPFAM" id="SSF52413">
    <property type="entry name" value="UDP-glucose/GDP-mannose dehydrogenase C-terminal domain"/>
    <property type="match status" value="1"/>
</dbReference>
<organism evidence="13 14">
    <name type="scientific">Pelosinus propionicus DSM 13327</name>
    <dbReference type="NCBI Taxonomy" id="1123291"/>
    <lineage>
        <taxon>Bacteria</taxon>
        <taxon>Bacillati</taxon>
        <taxon>Bacillota</taxon>
        <taxon>Negativicutes</taxon>
        <taxon>Selenomonadales</taxon>
        <taxon>Sporomusaceae</taxon>
        <taxon>Pelosinus</taxon>
    </lineage>
</organism>
<evidence type="ECO:0000256" key="11">
    <source>
        <dbReference type="PIRSR" id="PIRSR500134-3"/>
    </source>
</evidence>
<dbReference type="RefSeq" id="WP_090935671.1">
    <property type="nucleotide sequence ID" value="NZ_FOTS01000013.1"/>
</dbReference>
<feature type="binding site" evidence="11">
    <location>
        <position position="335"/>
    </location>
    <ligand>
        <name>NAD(+)</name>
        <dbReference type="ChEBI" id="CHEBI:57540"/>
    </ligand>
</feature>
<comment type="catalytic activity">
    <reaction evidence="6 8">
        <text>UDP-alpha-D-glucose + 2 NAD(+) + H2O = UDP-alpha-D-glucuronate + 2 NADH + 3 H(+)</text>
        <dbReference type="Rhea" id="RHEA:23596"/>
        <dbReference type="ChEBI" id="CHEBI:15377"/>
        <dbReference type="ChEBI" id="CHEBI:15378"/>
        <dbReference type="ChEBI" id="CHEBI:57540"/>
        <dbReference type="ChEBI" id="CHEBI:57945"/>
        <dbReference type="ChEBI" id="CHEBI:58052"/>
        <dbReference type="ChEBI" id="CHEBI:58885"/>
        <dbReference type="EC" id="1.1.1.22"/>
    </reaction>
</comment>
<evidence type="ECO:0000256" key="6">
    <source>
        <dbReference type="ARBA" id="ARBA00047473"/>
    </source>
</evidence>
<dbReference type="EMBL" id="FOTS01000013">
    <property type="protein sequence ID" value="SFL68898.1"/>
    <property type="molecule type" value="Genomic_DNA"/>
</dbReference>
<dbReference type="PIRSF" id="PIRSF000124">
    <property type="entry name" value="UDPglc_GDPman_dh"/>
    <property type="match status" value="1"/>
</dbReference>
<sequence>MKICMIGVGYVGLVTGTCFADKGNIVCCIDTDQEKIKALNSGIIPIYEPGLKDMILDNKQNGRLEFSSDLRNSIADSLLCFITVGTPPNKDGSADLSYVLNAAREIGKCMDNYLIVVTKSTVPVGTTDAVRDMINSELKARGKEKLTFDVASNPEFLKEGTAVADFMCPDRIVIGCDKGPIAVCMRELYKPFAHSENKIITMDIKSAEITKYAANAMLATRISFMNEMAQLCDKLGGDIENIRRGIGTDMRIGSQFLCAGVGYGGSCFPKDVNELIHTGQKNGFEMAIASAVHKVNEGQKKYFVDMIKKKLSDNLQGKKIAVWGLAFKAQTDDMREAPSLMIIEELLKMGGQIAVYDPEAMEQAKQALKKENHKIEYANDMMRAVAHADVLVLITDWQEFREVDLDQLKKVMRQPVIFDGRNQFDPLEMVKHGFRYYCIGRNCYGK</sequence>
<feature type="active site" description="Nucleophile" evidence="9">
    <location>
        <position position="267"/>
    </location>
</feature>
<dbReference type="Gene3D" id="3.40.50.720">
    <property type="entry name" value="NAD(P)-binding Rossmann-like Domain"/>
    <property type="match status" value="2"/>
</dbReference>
<dbReference type="SUPFAM" id="SSF51735">
    <property type="entry name" value="NAD(P)-binding Rossmann-fold domains"/>
    <property type="match status" value="1"/>
</dbReference>
<dbReference type="EC" id="1.1.1.22" evidence="3 8"/>
<dbReference type="Proteomes" id="UP000199520">
    <property type="component" value="Unassembled WGS sequence"/>
</dbReference>
<dbReference type="SMART" id="SM00984">
    <property type="entry name" value="UDPG_MGDP_dh_C"/>
    <property type="match status" value="1"/>
</dbReference>
<dbReference type="Gene3D" id="1.20.5.100">
    <property type="entry name" value="Cytochrome c1, transmembrane anchor, C-terminal"/>
    <property type="match status" value="1"/>
</dbReference>
<dbReference type="InterPro" id="IPR014027">
    <property type="entry name" value="UDP-Glc/GDP-Man_DH_C"/>
</dbReference>
<dbReference type="PIRSF" id="PIRSF500134">
    <property type="entry name" value="UDPglc_DH_bac"/>
    <property type="match status" value="1"/>
</dbReference>
<evidence type="ECO:0000256" key="5">
    <source>
        <dbReference type="ARBA" id="ARBA00023027"/>
    </source>
</evidence>
<protein>
    <recommendedName>
        <fullName evidence="3 8">UDP-glucose 6-dehydrogenase</fullName>
        <ecNumber evidence="3 8">1.1.1.22</ecNumber>
    </recommendedName>
</protein>
<reference evidence="14" key="1">
    <citation type="submission" date="2016-10" db="EMBL/GenBank/DDBJ databases">
        <authorList>
            <person name="Varghese N."/>
            <person name="Submissions S."/>
        </authorList>
    </citation>
    <scope>NUCLEOTIDE SEQUENCE [LARGE SCALE GENOMIC DNA]</scope>
    <source>
        <strain evidence="14">DSM 13327</strain>
    </source>
</reference>
<dbReference type="Pfam" id="PF03721">
    <property type="entry name" value="UDPG_MGDP_dh_N"/>
    <property type="match status" value="1"/>
</dbReference>
<dbReference type="Pfam" id="PF00984">
    <property type="entry name" value="UDPG_MGDP_dh"/>
    <property type="match status" value="1"/>
</dbReference>
<dbReference type="GO" id="GO:0006065">
    <property type="term" value="P:UDP-glucuronate biosynthetic process"/>
    <property type="evidence" value="ECO:0007669"/>
    <property type="project" value="UniProtKB-UniPathway"/>
</dbReference>
<dbReference type="AlphaFoldDB" id="A0A1I4JQP2"/>
<keyword evidence="4 8" id="KW-0560">Oxidoreductase</keyword>
<dbReference type="InterPro" id="IPR036220">
    <property type="entry name" value="UDP-Glc/GDP-Man_DH_C_sf"/>
</dbReference>
<dbReference type="PANTHER" id="PTHR43750">
    <property type="entry name" value="UDP-GLUCOSE 6-DEHYDROGENASE TUAD"/>
    <property type="match status" value="1"/>
</dbReference>
<feature type="binding site" evidence="11">
    <location>
        <position position="35"/>
    </location>
    <ligand>
        <name>NAD(+)</name>
        <dbReference type="ChEBI" id="CHEBI:57540"/>
    </ligand>
</feature>
<dbReference type="OrthoDB" id="9803238at2"/>
<comment type="similarity">
    <text evidence="2 8">Belongs to the UDP-glucose/GDP-mannose dehydrogenase family.</text>
</comment>
<evidence type="ECO:0000256" key="4">
    <source>
        <dbReference type="ARBA" id="ARBA00023002"/>
    </source>
</evidence>
<feature type="binding site" evidence="10">
    <location>
        <position position="328"/>
    </location>
    <ligand>
        <name>substrate</name>
    </ligand>
</feature>
<evidence type="ECO:0000256" key="10">
    <source>
        <dbReference type="PIRSR" id="PIRSR500134-2"/>
    </source>
</evidence>
<dbReference type="STRING" id="1123291.SAMN04490355_1013100"/>
<feature type="binding site" evidence="10">
    <location>
        <position position="211"/>
    </location>
    <ligand>
        <name>substrate</name>
    </ligand>
</feature>
<name>A0A1I4JQP2_9FIRM</name>
<feature type="binding site" evidence="11">
    <location>
        <position position="30"/>
    </location>
    <ligand>
        <name>NAD(+)</name>
        <dbReference type="ChEBI" id="CHEBI:57540"/>
    </ligand>
</feature>
<evidence type="ECO:0000259" key="12">
    <source>
        <dbReference type="SMART" id="SM00984"/>
    </source>
</evidence>
<dbReference type="UniPathway" id="UPA00038">
    <property type="reaction ID" value="UER00491"/>
</dbReference>
<feature type="binding site" evidence="11">
    <location>
        <position position="86"/>
    </location>
    <ligand>
        <name>NAD(+)</name>
        <dbReference type="ChEBI" id="CHEBI:57540"/>
    </ligand>
</feature>
<evidence type="ECO:0000313" key="14">
    <source>
        <dbReference type="Proteomes" id="UP000199520"/>
    </source>
</evidence>
<feature type="binding site" evidence="10">
    <location>
        <begin position="156"/>
        <end position="159"/>
    </location>
    <ligand>
        <name>substrate</name>
    </ligand>
</feature>
<dbReference type="InterPro" id="IPR001732">
    <property type="entry name" value="UDP-Glc/GDP-Man_DH_N"/>
</dbReference>
<feature type="binding site" evidence="10">
    <location>
        <begin position="256"/>
        <end position="260"/>
    </location>
    <ligand>
        <name>substrate</name>
    </ligand>
</feature>
<evidence type="ECO:0000313" key="13">
    <source>
        <dbReference type="EMBL" id="SFL68898.1"/>
    </source>
</evidence>
<evidence type="ECO:0000256" key="1">
    <source>
        <dbReference type="ARBA" id="ARBA00004701"/>
    </source>
</evidence>
<dbReference type="InterPro" id="IPR028357">
    <property type="entry name" value="UDPglc_DH_bac"/>
</dbReference>
<dbReference type="GO" id="GO:0003979">
    <property type="term" value="F:UDP-glucose 6-dehydrogenase activity"/>
    <property type="evidence" value="ECO:0007669"/>
    <property type="project" value="UniProtKB-EC"/>
</dbReference>
<dbReference type="InterPro" id="IPR014026">
    <property type="entry name" value="UDP-Glc/GDP-Man_DH_dimer"/>
</dbReference>
<dbReference type="InterPro" id="IPR008927">
    <property type="entry name" value="6-PGluconate_DH-like_C_sf"/>
</dbReference>
<feature type="binding site" evidence="11">
    <location>
        <position position="121"/>
    </location>
    <ligand>
        <name>NAD(+)</name>
        <dbReference type="ChEBI" id="CHEBI:57540"/>
    </ligand>
</feature>
<dbReference type="SUPFAM" id="SSF48179">
    <property type="entry name" value="6-phosphogluconate dehydrogenase C-terminal domain-like"/>
    <property type="match status" value="1"/>
</dbReference>
<keyword evidence="14" id="KW-1185">Reference proteome</keyword>
<accession>A0A1I4JQP2</accession>
<gene>
    <name evidence="13" type="ORF">SAMN04490355_1013100</name>
</gene>
<dbReference type="GO" id="GO:0051287">
    <property type="term" value="F:NAD binding"/>
    <property type="evidence" value="ECO:0007669"/>
    <property type="project" value="InterPro"/>
</dbReference>
<dbReference type="PANTHER" id="PTHR43750:SF3">
    <property type="entry name" value="UDP-GLUCOSE 6-DEHYDROGENASE TUAD"/>
    <property type="match status" value="1"/>
</dbReference>
<feature type="binding site" evidence="10">
    <location>
        <position position="264"/>
    </location>
    <ligand>
        <name>substrate</name>
    </ligand>
</feature>
<keyword evidence="5 8" id="KW-0520">NAD</keyword>
<comment type="pathway">
    <text evidence="1">Nucleotide-sugar biosynthesis; UDP-alpha-D-glucuronate biosynthesis; UDP-alpha-D-glucuronate from UDP-alpha-D-glucose: step 1/1.</text>
</comment>
<evidence type="ECO:0000256" key="3">
    <source>
        <dbReference type="ARBA" id="ARBA00012954"/>
    </source>
</evidence>
<dbReference type="InterPro" id="IPR017476">
    <property type="entry name" value="UDP-Glc/GDP-Man"/>
</dbReference>
<evidence type="ECO:0000256" key="2">
    <source>
        <dbReference type="ARBA" id="ARBA00006601"/>
    </source>
</evidence>
<proteinExistence type="inferred from homology"/>
<comment type="function">
    <text evidence="7">Catalyzes the conversion of UDP-glucose into UDP-glucuronate, one of the precursors of teichuronic acid.</text>
</comment>
<dbReference type="NCBIfam" id="TIGR03026">
    <property type="entry name" value="NDP-sugDHase"/>
    <property type="match status" value="1"/>
</dbReference>
<evidence type="ECO:0000256" key="8">
    <source>
        <dbReference type="PIRNR" id="PIRNR000124"/>
    </source>
</evidence>
<feature type="domain" description="UDP-glucose/GDP-mannose dehydrogenase C-terminal" evidence="12">
    <location>
        <begin position="321"/>
        <end position="426"/>
    </location>
</feature>
<dbReference type="GO" id="GO:0000271">
    <property type="term" value="P:polysaccharide biosynthetic process"/>
    <property type="evidence" value="ECO:0007669"/>
    <property type="project" value="InterPro"/>
</dbReference>
<feature type="binding site" evidence="11">
    <location>
        <position position="159"/>
    </location>
    <ligand>
        <name>NAD(+)</name>
        <dbReference type="ChEBI" id="CHEBI:57540"/>
    </ligand>
</feature>
<evidence type="ECO:0000256" key="9">
    <source>
        <dbReference type="PIRSR" id="PIRSR500134-1"/>
    </source>
</evidence>
<dbReference type="Pfam" id="PF03720">
    <property type="entry name" value="UDPG_MGDP_dh_C"/>
    <property type="match status" value="1"/>
</dbReference>
<dbReference type="FunFam" id="1.20.5.100:FF:000001">
    <property type="entry name" value="UDP-glucose 6-dehydrogenase"/>
    <property type="match status" value="1"/>
</dbReference>
<dbReference type="InterPro" id="IPR036291">
    <property type="entry name" value="NAD(P)-bd_dom_sf"/>
</dbReference>